<dbReference type="InterPro" id="IPR038721">
    <property type="entry name" value="IS701-like_DDE_dom"/>
</dbReference>
<protein>
    <submittedName>
        <fullName evidence="3">Transposase</fullName>
    </submittedName>
</protein>
<evidence type="ECO:0000313" key="3">
    <source>
        <dbReference type="EMBL" id="QDQ14771.1"/>
    </source>
</evidence>
<reference evidence="3 4" key="1">
    <citation type="journal article" date="2019" name="J. Ind. Microbiol. Biotechnol.">
        <title>The complete genomic sequence of Streptomyces spectabilis NRRL-2792 and identification of secondary metabolite biosynthetic gene clusters.</title>
        <authorList>
            <person name="Sinha A."/>
            <person name="Phillips-Salemka S."/>
            <person name="Niraula T.A."/>
            <person name="Short K.A."/>
            <person name="Niraula N.P."/>
        </authorList>
    </citation>
    <scope>NUCLEOTIDE SEQUENCE [LARGE SCALE GENOMIC DNA]</scope>
    <source>
        <strain evidence="3 4">NRRL 2792</strain>
    </source>
</reference>
<dbReference type="AlphaFoldDB" id="A0A516RGJ4"/>
<evidence type="ECO:0000313" key="4">
    <source>
        <dbReference type="Proteomes" id="UP000316806"/>
    </source>
</evidence>
<feature type="domain" description="Transposase IS701-like DDE" evidence="2">
    <location>
        <begin position="32"/>
        <end position="253"/>
    </location>
</feature>
<feature type="region of interest" description="Disordered" evidence="1">
    <location>
        <begin position="246"/>
        <end position="267"/>
    </location>
</feature>
<evidence type="ECO:0000259" key="2">
    <source>
        <dbReference type="Pfam" id="PF13546"/>
    </source>
</evidence>
<dbReference type="PANTHER" id="PTHR33627">
    <property type="entry name" value="TRANSPOSASE"/>
    <property type="match status" value="1"/>
</dbReference>
<sequence>MVVPCALPISTPVSEVPDPHLASPFSDFTDQVFQNLRRADQRRWAGAYLAGLLITPGKKSVRRLAGAVSASPTAVQSLRQFVSLSPWDWDPVMHELTRWAELHGPATTWAIGRAVLPKRGDRSVGVHRYFDPGTGRTLNCQLGLGAFLCIGGLQVPVDWRLLLPAPWTEDPQLRRRARIPDEVSHRPLWAQALDLVDTLEARTEPTAAPVVADMSDDPDAGLFLRGLSQRARDFVVAVPQHQKVLPVGERTPNGPEPVSARAHVSQGNTETVLVTAADGRQQELRVQSILVRLPGARAGATPEYPYRLFTEVLPDGSQGVMWLTSLTHRRLDNVASLATRRHGTTAAVAGMERHFGLLDFEGRSFPGWYHHMTLVSAAYTYQRLTHRPAPRHLPCCPAPLPHHTRERLHLADR</sequence>
<proteinExistence type="predicted"/>
<dbReference type="RefSeq" id="WP_144321976.1">
    <property type="nucleotide sequence ID" value="NZ_CP040916.1"/>
</dbReference>
<accession>A0A516RGJ4</accession>
<organism evidence="3 4">
    <name type="scientific">Streptomyces spectabilis</name>
    <dbReference type="NCBI Taxonomy" id="68270"/>
    <lineage>
        <taxon>Bacteria</taxon>
        <taxon>Bacillati</taxon>
        <taxon>Actinomycetota</taxon>
        <taxon>Actinomycetes</taxon>
        <taxon>Kitasatosporales</taxon>
        <taxon>Streptomycetaceae</taxon>
        <taxon>Streptomyces</taxon>
    </lineage>
</organism>
<dbReference type="Pfam" id="PF13546">
    <property type="entry name" value="DDE_5"/>
    <property type="match status" value="1"/>
</dbReference>
<dbReference type="Proteomes" id="UP000316806">
    <property type="component" value="Chromosome"/>
</dbReference>
<name>A0A516RGJ4_STRST</name>
<gene>
    <name evidence="3" type="ORF">FH965_32940</name>
</gene>
<evidence type="ECO:0000256" key="1">
    <source>
        <dbReference type="SAM" id="MobiDB-lite"/>
    </source>
</evidence>
<dbReference type="EMBL" id="CP040916">
    <property type="protein sequence ID" value="QDQ14771.1"/>
    <property type="molecule type" value="Genomic_DNA"/>
</dbReference>
<dbReference type="PANTHER" id="PTHR33627:SF1">
    <property type="entry name" value="TRANSPOSASE"/>
    <property type="match status" value="1"/>
</dbReference>
<dbReference type="InterPro" id="IPR039365">
    <property type="entry name" value="IS701-like"/>
</dbReference>